<evidence type="ECO:0000313" key="2">
    <source>
        <dbReference type="Proteomes" id="UP000001312"/>
    </source>
</evidence>
<name>A7F730_SCLS1</name>
<dbReference type="HOGENOM" id="CLU_2122566_0_0_1"/>
<proteinExistence type="predicted"/>
<dbReference type="EMBL" id="CH476645">
    <property type="protein sequence ID" value="EDN98551.1"/>
    <property type="molecule type" value="Genomic_DNA"/>
</dbReference>
<organism evidence="1 2">
    <name type="scientific">Sclerotinia sclerotiorum (strain ATCC 18683 / 1980 / Ss-1)</name>
    <name type="common">White mold</name>
    <name type="synonym">Whetzelinia sclerotiorum</name>
    <dbReference type="NCBI Taxonomy" id="665079"/>
    <lineage>
        <taxon>Eukaryota</taxon>
        <taxon>Fungi</taxon>
        <taxon>Dikarya</taxon>
        <taxon>Ascomycota</taxon>
        <taxon>Pezizomycotina</taxon>
        <taxon>Leotiomycetes</taxon>
        <taxon>Helotiales</taxon>
        <taxon>Sclerotiniaceae</taxon>
        <taxon>Sclerotinia</taxon>
    </lineage>
</organism>
<dbReference type="KEGG" id="ssl:SS1G_13410"/>
<evidence type="ECO:0000313" key="1">
    <source>
        <dbReference type="EMBL" id="EDN98551.1"/>
    </source>
</evidence>
<reference evidence="2" key="1">
    <citation type="journal article" date="2011" name="PLoS Genet.">
        <title>Genomic analysis of the necrotrophic fungal pathogens Sclerotinia sclerotiorum and Botrytis cinerea.</title>
        <authorList>
            <person name="Amselem J."/>
            <person name="Cuomo C.A."/>
            <person name="van Kan J.A."/>
            <person name="Viaud M."/>
            <person name="Benito E.P."/>
            <person name="Couloux A."/>
            <person name="Coutinho P.M."/>
            <person name="de Vries R.P."/>
            <person name="Dyer P.S."/>
            <person name="Fillinger S."/>
            <person name="Fournier E."/>
            <person name="Gout L."/>
            <person name="Hahn M."/>
            <person name="Kohn L."/>
            <person name="Lapalu N."/>
            <person name="Plummer K.M."/>
            <person name="Pradier J.M."/>
            <person name="Quevillon E."/>
            <person name="Sharon A."/>
            <person name="Simon A."/>
            <person name="ten Have A."/>
            <person name="Tudzynski B."/>
            <person name="Tudzynski P."/>
            <person name="Wincker P."/>
            <person name="Andrew M."/>
            <person name="Anthouard V."/>
            <person name="Beever R.E."/>
            <person name="Beffa R."/>
            <person name="Benoit I."/>
            <person name="Bouzid O."/>
            <person name="Brault B."/>
            <person name="Chen Z."/>
            <person name="Choquer M."/>
            <person name="Collemare J."/>
            <person name="Cotton P."/>
            <person name="Danchin E.G."/>
            <person name="Da Silva C."/>
            <person name="Gautier A."/>
            <person name="Giraud C."/>
            <person name="Giraud T."/>
            <person name="Gonzalez C."/>
            <person name="Grossetete S."/>
            <person name="Guldener U."/>
            <person name="Henrissat B."/>
            <person name="Howlett B.J."/>
            <person name="Kodira C."/>
            <person name="Kretschmer M."/>
            <person name="Lappartient A."/>
            <person name="Leroch M."/>
            <person name="Levis C."/>
            <person name="Mauceli E."/>
            <person name="Neuveglise C."/>
            <person name="Oeser B."/>
            <person name="Pearson M."/>
            <person name="Poulain J."/>
            <person name="Poussereau N."/>
            <person name="Quesneville H."/>
            <person name="Rascle C."/>
            <person name="Schumacher J."/>
            <person name="Segurens B."/>
            <person name="Sexton A."/>
            <person name="Silva E."/>
            <person name="Sirven C."/>
            <person name="Soanes D.M."/>
            <person name="Talbot N.J."/>
            <person name="Templeton M."/>
            <person name="Yandava C."/>
            <person name="Yarden O."/>
            <person name="Zeng Q."/>
            <person name="Rollins J.A."/>
            <person name="Lebrun M.H."/>
            <person name="Dickman M."/>
        </authorList>
    </citation>
    <scope>NUCLEOTIDE SEQUENCE [LARGE SCALE GENOMIC DNA]</scope>
    <source>
        <strain evidence="2">ATCC 18683 / 1980 / Ss-1</strain>
    </source>
</reference>
<accession>A7F730</accession>
<dbReference type="Proteomes" id="UP000001312">
    <property type="component" value="Unassembled WGS sequence"/>
</dbReference>
<protein>
    <submittedName>
        <fullName evidence="1">Uncharacterized protein</fullName>
    </submittedName>
</protein>
<keyword evidence="2" id="KW-1185">Reference proteome</keyword>
<dbReference type="RefSeq" id="XP_001585526.1">
    <property type="nucleotide sequence ID" value="XM_001585476.1"/>
</dbReference>
<gene>
    <name evidence="1" type="ORF">SS1G_13410</name>
</gene>
<dbReference type="GeneID" id="5481689"/>
<dbReference type="AlphaFoldDB" id="A7F730"/>
<sequence length="114" mass="12657">MVVVSVYVYHGDISAISSMVRLDIDVNIPSSKRTRTFSMVARNAWLPAHDVAKIASKKSPLILFTSLSHCTSQSITTILRGKMKAMMILGVTGCRSPLTKARLRPIWRTKQVNV</sequence>
<dbReference type="InParanoid" id="A7F730"/>